<dbReference type="STRING" id="765440.A0A0C3AV46"/>
<reference evidence="3" key="2">
    <citation type="submission" date="2015-01" db="EMBL/GenBank/DDBJ databases">
        <title>Evolutionary Origins and Diversification of the Mycorrhizal Mutualists.</title>
        <authorList>
            <consortium name="DOE Joint Genome Institute"/>
            <consortium name="Mycorrhizal Genomics Consortium"/>
            <person name="Kohler A."/>
            <person name="Kuo A."/>
            <person name="Nagy L.G."/>
            <person name="Floudas D."/>
            <person name="Copeland A."/>
            <person name="Barry K.W."/>
            <person name="Cichocki N."/>
            <person name="Veneault-Fourrey C."/>
            <person name="LaButti K."/>
            <person name="Lindquist E.A."/>
            <person name="Lipzen A."/>
            <person name="Lundell T."/>
            <person name="Morin E."/>
            <person name="Murat C."/>
            <person name="Riley R."/>
            <person name="Ohm R."/>
            <person name="Sun H."/>
            <person name="Tunlid A."/>
            <person name="Henrissat B."/>
            <person name="Grigoriev I.V."/>
            <person name="Hibbett D.S."/>
            <person name="Martin F."/>
        </authorList>
    </citation>
    <scope>NUCLEOTIDE SEQUENCE [LARGE SCALE GENOMIC DNA]</scope>
    <source>
        <strain evidence="3">F 1598</strain>
    </source>
</reference>
<accession>A0A0C3AV46</accession>
<dbReference type="Gene3D" id="3.90.550.10">
    <property type="entry name" value="Spore Coat Polysaccharide Biosynthesis Protein SpsA, Chain A"/>
    <property type="match status" value="1"/>
</dbReference>
<evidence type="ECO:0000313" key="2">
    <source>
        <dbReference type="EMBL" id="KIM77848.1"/>
    </source>
</evidence>
<reference evidence="2 3" key="1">
    <citation type="submission" date="2014-04" db="EMBL/GenBank/DDBJ databases">
        <authorList>
            <consortium name="DOE Joint Genome Institute"/>
            <person name="Kuo A."/>
            <person name="Tarkka M."/>
            <person name="Buscot F."/>
            <person name="Kohler A."/>
            <person name="Nagy L.G."/>
            <person name="Floudas D."/>
            <person name="Copeland A."/>
            <person name="Barry K.W."/>
            <person name="Cichocki N."/>
            <person name="Veneault-Fourrey C."/>
            <person name="LaButti K."/>
            <person name="Lindquist E.A."/>
            <person name="Lipzen A."/>
            <person name="Lundell T."/>
            <person name="Morin E."/>
            <person name="Murat C."/>
            <person name="Sun H."/>
            <person name="Tunlid A."/>
            <person name="Henrissat B."/>
            <person name="Grigoriev I.V."/>
            <person name="Hibbett D.S."/>
            <person name="Martin F."/>
            <person name="Nordberg H.P."/>
            <person name="Cantor M.N."/>
            <person name="Hua S.X."/>
        </authorList>
    </citation>
    <scope>NUCLEOTIDE SEQUENCE [LARGE SCALE GENOMIC DNA]</scope>
    <source>
        <strain evidence="2 3">F 1598</strain>
    </source>
</reference>
<dbReference type="InterPro" id="IPR002495">
    <property type="entry name" value="Glyco_trans_8"/>
</dbReference>
<dbReference type="GO" id="GO:0016757">
    <property type="term" value="F:glycosyltransferase activity"/>
    <property type="evidence" value="ECO:0007669"/>
    <property type="project" value="InterPro"/>
</dbReference>
<proteinExistence type="predicted"/>
<dbReference type="SUPFAM" id="SSF53448">
    <property type="entry name" value="Nucleotide-diphospho-sugar transferases"/>
    <property type="match status" value="1"/>
</dbReference>
<evidence type="ECO:0000256" key="1">
    <source>
        <dbReference type="SAM" id="Phobius"/>
    </source>
</evidence>
<gene>
    <name evidence="2" type="ORF">PILCRDRAFT_90964</name>
</gene>
<dbReference type="AlphaFoldDB" id="A0A0C3AV46"/>
<dbReference type="InterPro" id="IPR050587">
    <property type="entry name" value="GNT1/Glycosyltrans_8"/>
</dbReference>
<protein>
    <submittedName>
        <fullName evidence="2">Glycosyltransferase family 8 protein</fullName>
    </submittedName>
</protein>
<keyword evidence="1" id="KW-0472">Membrane</keyword>
<feature type="transmembrane region" description="Helical" evidence="1">
    <location>
        <begin position="32"/>
        <end position="50"/>
    </location>
</feature>
<keyword evidence="1" id="KW-0812">Transmembrane</keyword>
<organism evidence="2 3">
    <name type="scientific">Piloderma croceum (strain F 1598)</name>
    <dbReference type="NCBI Taxonomy" id="765440"/>
    <lineage>
        <taxon>Eukaryota</taxon>
        <taxon>Fungi</taxon>
        <taxon>Dikarya</taxon>
        <taxon>Basidiomycota</taxon>
        <taxon>Agaricomycotina</taxon>
        <taxon>Agaricomycetes</taxon>
        <taxon>Agaricomycetidae</taxon>
        <taxon>Atheliales</taxon>
        <taxon>Atheliaceae</taxon>
        <taxon>Piloderma</taxon>
    </lineage>
</organism>
<keyword evidence="2" id="KW-0808">Transferase</keyword>
<name>A0A0C3AV46_PILCF</name>
<dbReference type="EMBL" id="KN833021">
    <property type="protein sequence ID" value="KIM77848.1"/>
    <property type="molecule type" value="Genomic_DNA"/>
</dbReference>
<dbReference type="OrthoDB" id="2014201at2759"/>
<evidence type="ECO:0000313" key="3">
    <source>
        <dbReference type="Proteomes" id="UP000054166"/>
    </source>
</evidence>
<dbReference type="InterPro" id="IPR029044">
    <property type="entry name" value="Nucleotide-diphossugar_trans"/>
</dbReference>
<dbReference type="HOGENOM" id="CLU_077164_0_0_1"/>
<dbReference type="InParanoid" id="A0A0C3AV46"/>
<dbReference type="Pfam" id="PF01501">
    <property type="entry name" value="Glyco_transf_8"/>
    <property type="match status" value="1"/>
</dbReference>
<keyword evidence="1" id="KW-1133">Transmembrane helix</keyword>
<sequence>MLYQRLFKRWTYEPLPTDISTTGSRRDSQRRALLVAILFLGLSAGLIWSAKNAFFPVATYSPLDNYQKINNLPIIQTNYSPPVSSSDKRAVVSTLYSNSFAIAAAVVGHSARAANTSARLILPYLEDRISAQALCISRAVGWEPHAVPFIPPPHKGQGIHHRFKDQYTKLNIWSFDQLGIDSLVYLDADTLVRRNFDELFDSPFNFAAVPDVYGTDDQRGFSITFNAGVLALRPSSAVLRDMIQKTETATYPLKQAEQAFLNLYFGAKALRLPYVYNANPSIKNRSPELWKGLTDEIRIVHYTTVKPFIDDSRSPRTILTPEELHEITRQAAGRENGFYADEVGWWREAYERMMQDKGSEIHACYRK</sequence>
<dbReference type="Proteomes" id="UP000054166">
    <property type="component" value="Unassembled WGS sequence"/>
</dbReference>
<keyword evidence="3" id="KW-1185">Reference proteome</keyword>
<dbReference type="PANTHER" id="PTHR11183">
    <property type="entry name" value="GLYCOGENIN SUBFAMILY MEMBER"/>
    <property type="match status" value="1"/>
</dbReference>